<dbReference type="InterPro" id="IPR020471">
    <property type="entry name" value="AKR"/>
</dbReference>
<dbReference type="PANTHER" id="PTHR11732">
    <property type="entry name" value="ALDO/KETO REDUCTASE"/>
    <property type="match status" value="1"/>
</dbReference>
<dbReference type="InterPro" id="IPR036812">
    <property type="entry name" value="NAD(P)_OxRdtase_dom_sf"/>
</dbReference>
<gene>
    <name evidence="5" type="ORF">K444DRAFT_643809</name>
</gene>
<evidence type="ECO:0000256" key="2">
    <source>
        <dbReference type="PIRSR" id="PIRSR000097-1"/>
    </source>
</evidence>
<dbReference type="OrthoDB" id="416253at2759"/>
<sequence length="228" mass="25496">MPNPKLNNNVEIPALGFGTFANVLVKGETCAAVLAVLDAGYRHLDCAWYYLNEEEIDAALKQWFSMNSSVKREDLFITMKLWPHLAEPEDVEWSLNNSLKTLGKTTSIGVSNWKISDLEAMLKYAEIEPMMNQVEIHPFLPNIELGQIETTQETPLQNAELAALAEKKGVLAVPPKSANEARIRSNFVVVDLSEEELGTICKAAEGRHYRFVNPKVTSGYDVWPEESS</sequence>
<feature type="site" description="Lowers pKa of active site Tyr" evidence="3">
    <location>
        <position position="80"/>
    </location>
</feature>
<evidence type="ECO:0000256" key="1">
    <source>
        <dbReference type="ARBA" id="ARBA00023002"/>
    </source>
</evidence>
<keyword evidence="6" id="KW-1185">Reference proteome</keyword>
<dbReference type="EMBL" id="KZ613817">
    <property type="protein sequence ID" value="PMD59135.1"/>
    <property type="molecule type" value="Genomic_DNA"/>
</dbReference>
<evidence type="ECO:0000313" key="6">
    <source>
        <dbReference type="Proteomes" id="UP000235371"/>
    </source>
</evidence>
<dbReference type="GeneID" id="36592972"/>
<dbReference type="PIRSF" id="PIRSF000097">
    <property type="entry name" value="AKR"/>
    <property type="match status" value="1"/>
</dbReference>
<dbReference type="InterPro" id="IPR023210">
    <property type="entry name" value="NADP_OxRdtase_dom"/>
</dbReference>
<dbReference type="SUPFAM" id="SSF51430">
    <property type="entry name" value="NAD(P)-linked oxidoreductase"/>
    <property type="match status" value="1"/>
</dbReference>
<keyword evidence="1" id="KW-0560">Oxidoreductase</keyword>
<dbReference type="STRING" id="1095630.A0A2J6T7Y2"/>
<dbReference type="Gene3D" id="3.20.20.100">
    <property type="entry name" value="NADP-dependent oxidoreductase domain"/>
    <property type="match status" value="2"/>
</dbReference>
<dbReference type="Pfam" id="PF00248">
    <property type="entry name" value="Aldo_ket_red"/>
    <property type="match status" value="1"/>
</dbReference>
<feature type="domain" description="NADP-dependent oxidoreductase" evidence="4">
    <location>
        <begin position="15"/>
        <end position="104"/>
    </location>
</feature>
<feature type="active site" description="Proton donor" evidence="2">
    <location>
        <position position="50"/>
    </location>
</feature>
<evidence type="ECO:0000259" key="4">
    <source>
        <dbReference type="Pfam" id="PF00248"/>
    </source>
</evidence>
<dbReference type="InParanoid" id="A0A2J6T7Y2"/>
<dbReference type="RefSeq" id="XP_024736039.1">
    <property type="nucleotide sequence ID" value="XM_024884895.1"/>
</dbReference>
<dbReference type="Proteomes" id="UP000235371">
    <property type="component" value="Unassembled WGS sequence"/>
</dbReference>
<organism evidence="5 6">
    <name type="scientific">Hyaloscypha bicolor E</name>
    <dbReference type="NCBI Taxonomy" id="1095630"/>
    <lineage>
        <taxon>Eukaryota</taxon>
        <taxon>Fungi</taxon>
        <taxon>Dikarya</taxon>
        <taxon>Ascomycota</taxon>
        <taxon>Pezizomycotina</taxon>
        <taxon>Leotiomycetes</taxon>
        <taxon>Helotiales</taxon>
        <taxon>Hyaloscyphaceae</taxon>
        <taxon>Hyaloscypha</taxon>
        <taxon>Hyaloscypha bicolor</taxon>
    </lineage>
</organism>
<evidence type="ECO:0000256" key="3">
    <source>
        <dbReference type="PIRSR" id="PIRSR000097-3"/>
    </source>
</evidence>
<protein>
    <submittedName>
        <fullName evidence="5">Aldo/keto reductase</fullName>
    </submittedName>
</protein>
<proteinExistence type="predicted"/>
<reference evidence="5 6" key="1">
    <citation type="submission" date="2016-04" db="EMBL/GenBank/DDBJ databases">
        <title>A degradative enzymes factory behind the ericoid mycorrhizal symbiosis.</title>
        <authorList>
            <consortium name="DOE Joint Genome Institute"/>
            <person name="Martino E."/>
            <person name="Morin E."/>
            <person name="Grelet G."/>
            <person name="Kuo A."/>
            <person name="Kohler A."/>
            <person name="Daghino S."/>
            <person name="Barry K."/>
            <person name="Choi C."/>
            <person name="Cichocki N."/>
            <person name="Clum A."/>
            <person name="Copeland A."/>
            <person name="Hainaut M."/>
            <person name="Haridas S."/>
            <person name="Labutti K."/>
            <person name="Lindquist E."/>
            <person name="Lipzen A."/>
            <person name="Khouja H.-R."/>
            <person name="Murat C."/>
            <person name="Ohm R."/>
            <person name="Olson A."/>
            <person name="Spatafora J."/>
            <person name="Veneault-Fourrey C."/>
            <person name="Henrissat B."/>
            <person name="Grigoriev I."/>
            <person name="Martin F."/>
            <person name="Perotto S."/>
        </authorList>
    </citation>
    <scope>NUCLEOTIDE SEQUENCE [LARGE SCALE GENOMIC DNA]</scope>
    <source>
        <strain evidence="5 6">E</strain>
    </source>
</reference>
<accession>A0A2J6T7Y2</accession>
<name>A0A2J6T7Y2_9HELO</name>
<evidence type="ECO:0000313" key="5">
    <source>
        <dbReference type="EMBL" id="PMD59135.1"/>
    </source>
</evidence>
<dbReference type="GO" id="GO:0016491">
    <property type="term" value="F:oxidoreductase activity"/>
    <property type="evidence" value="ECO:0007669"/>
    <property type="project" value="UniProtKB-KW"/>
</dbReference>
<dbReference type="AlphaFoldDB" id="A0A2J6T7Y2"/>